<proteinExistence type="predicted"/>
<dbReference type="Proteomes" id="UP000195273">
    <property type="component" value="Chromosome"/>
</dbReference>
<feature type="transmembrane region" description="Helical" evidence="1">
    <location>
        <begin position="45"/>
        <end position="64"/>
    </location>
</feature>
<dbReference type="InterPro" id="IPR007038">
    <property type="entry name" value="HupE_UreJ"/>
</dbReference>
<dbReference type="KEGG" id="lvs:LOKVESSMR4R_00324"/>
<evidence type="ECO:0000313" key="2">
    <source>
        <dbReference type="EMBL" id="ART99664.1"/>
    </source>
</evidence>
<organism evidence="2 3">
    <name type="scientific">Yoonia vestfoldensis</name>
    <dbReference type="NCBI Taxonomy" id="245188"/>
    <lineage>
        <taxon>Bacteria</taxon>
        <taxon>Pseudomonadati</taxon>
        <taxon>Pseudomonadota</taxon>
        <taxon>Alphaproteobacteria</taxon>
        <taxon>Rhodobacterales</taxon>
        <taxon>Paracoccaceae</taxon>
        <taxon>Yoonia</taxon>
    </lineage>
</organism>
<feature type="transmembrane region" description="Helical" evidence="1">
    <location>
        <begin position="185"/>
        <end position="211"/>
    </location>
</feature>
<sequence length="254" mass="25610">MHRGDRLGQQQRTGCSVGVLHWPEGRASHEIPPLVDPKGTKMKKLLTIAGLSLAASPALAHHPLGGLPMETFTHGLLSGVGHPVLGFDHLFFVAAMGIAATFTANRLLTPAAYIGAMLAGCGLMYAGIALPLAETVIVLSLLVIGGIVLSGKTLSTTNALLVFATFGLFHGSAFGGSIAGQEGGVGGAVLVGYLIGLGAIQYLIAIGAGWATRKLGAVDASAMTARLGGAMVAGVGLFLALEIIEGPIVSAITG</sequence>
<keyword evidence="3" id="KW-1185">Reference proteome</keyword>
<dbReference type="EMBL" id="CP021431">
    <property type="protein sequence ID" value="ART99664.1"/>
    <property type="molecule type" value="Genomic_DNA"/>
</dbReference>
<dbReference type="Pfam" id="PF04955">
    <property type="entry name" value="HupE_UreJ"/>
    <property type="match status" value="1"/>
</dbReference>
<feature type="transmembrane region" description="Helical" evidence="1">
    <location>
        <begin position="84"/>
        <end position="104"/>
    </location>
</feature>
<gene>
    <name evidence="2" type="ORF">LOKVESSMR4R_00324</name>
</gene>
<protein>
    <submittedName>
        <fullName evidence="2">HupE / UreJ protein</fullName>
    </submittedName>
</protein>
<dbReference type="AlphaFoldDB" id="A0A1Y0E7S7"/>
<feature type="transmembrane region" description="Helical" evidence="1">
    <location>
        <begin position="136"/>
        <end position="154"/>
    </location>
</feature>
<keyword evidence="1" id="KW-0472">Membrane</keyword>
<reference evidence="2 3" key="1">
    <citation type="submission" date="2017-05" db="EMBL/GenBank/DDBJ databases">
        <title>Genome Sequence of Loktanella vestfoldensis Strain SMR4r Isolated from a Culture of the Diatom Skeletonema marinoi.</title>
        <authorList>
            <person name="Topel M."/>
            <person name="Pinder M.I.M."/>
            <person name="Johansson O.N."/>
            <person name="Kourtchenko O."/>
            <person name="Godhe A."/>
            <person name="Clarke A.K."/>
        </authorList>
    </citation>
    <scope>NUCLEOTIDE SEQUENCE [LARGE SCALE GENOMIC DNA]</scope>
    <source>
        <strain evidence="2 3">SMR4r</strain>
    </source>
</reference>
<evidence type="ECO:0000256" key="1">
    <source>
        <dbReference type="SAM" id="Phobius"/>
    </source>
</evidence>
<feature type="transmembrane region" description="Helical" evidence="1">
    <location>
        <begin position="223"/>
        <end position="244"/>
    </location>
</feature>
<evidence type="ECO:0000313" key="3">
    <source>
        <dbReference type="Proteomes" id="UP000195273"/>
    </source>
</evidence>
<keyword evidence="1" id="KW-1133">Transmembrane helix</keyword>
<accession>A0A1Y0E7S7</accession>
<keyword evidence="1" id="KW-0812">Transmembrane</keyword>
<feature type="transmembrane region" description="Helical" evidence="1">
    <location>
        <begin position="111"/>
        <end position="130"/>
    </location>
</feature>
<feature type="transmembrane region" description="Helical" evidence="1">
    <location>
        <begin position="161"/>
        <end position="179"/>
    </location>
</feature>
<name>A0A1Y0E7S7_9RHOB</name>
<dbReference type="STRING" id="1122181.GCA_000382265_03222"/>